<evidence type="ECO:0000259" key="2">
    <source>
        <dbReference type="Pfam" id="PF00004"/>
    </source>
</evidence>
<dbReference type="SUPFAM" id="SSF52540">
    <property type="entry name" value="P-loop containing nucleoside triphosphate hydrolases"/>
    <property type="match status" value="1"/>
</dbReference>
<feature type="domain" description="ATPase AAA-type core" evidence="2">
    <location>
        <begin position="257"/>
        <end position="378"/>
    </location>
</feature>
<dbReference type="AlphaFoldDB" id="A0A2N3NDF9"/>
<dbReference type="InParanoid" id="A0A2N3NDF9"/>
<feature type="region of interest" description="Disordered" evidence="1">
    <location>
        <begin position="1"/>
        <end position="43"/>
    </location>
</feature>
<gene>
    <name evidence="3" type="ORF">jhhlp_002143</name>
</gene>
<dbReference type="PANTHER" id="PTHR23077">
    <property type="entry name" value="AAA-FAMILY ATPASE"/>
    <property type="match status" value="1"/>
</dbReference>
<organism evidence="3 4">
    <name type="scientific">Lomentospora prolificans</name>
    <dbReference type="NCBI Taxonomy" id="41688"/>
    <lineage>
        <taxon>Eukaryota</taxon>
        <taxon>Fungi</taxon>
        <taxon>Dikarya</taxon>
        <taxon>Ascomycota</taxon>
        <taxon>Pezizomycotina</taxon>
        <taxon>Sordariomycetes</taxon>
        <taxon>Hypocreomycetidae</taxon>
        <taxon>Microascales</taxon>
        <taxon>Microascaceae</taxon>
        <taxon>Lomentospora</taxon>
    </lineage>
</organism>
<dbReference type="PANTHER" id="PTHR23077:SF132">
    <property type="entry name" value="ATP-DEPENDENT ZN PROTEASE"/>
    <property type="match status" value="1"/>
</dbReference>
<protein>
    <recommendedName>
        <fullName evidence="2">ATPase AAA-type core domain-containing protein</fullName>
    </recommendedName>
</protein>
<dbReference type="VEuPathDB" id="FungiDB:jhhlp_002143"/>
<name>A0A2N3NDF9_9PEZI</name>
<dbReference type="Proteomes" id="UP000233524">
    <property type="component" value="Unassembled WGS sequence"/>
</dbReference>
<accession>A0A2N3NDF9</accession>
<dbReference type="GO" id="GO:0042254">
    <property type="term" value="P:ribosome biogenesis"/>
    <property type="evidence" value="ECO:0007669"/>
    <property type="project" value="TreeGrafter"/>
</dbReference>
<proteinExistence type="predicted"/>
<evidence type="ECO:0000256" key="1">
    <source>
        <dbReference type="SAM" id="MobiDB-lite"/>
    </source>
</evidence>
<dbReference type="InterPro" id="IPR050168">
    <property type="entry name" value="AAA_ATPase_domain"/>
</dbReference>
<reference evidence="3 4" key="1">
    <citation type="journal article" date="2017" name="G3 (Bethesda)">
        <title>First Draft Genome Sequence of the Pathogenic Fungus Lomentospora prolificans (Formerly Scedosporium prolificans).</title>
        <authorList>
            <person name="Luo R."/>
            <person name="Zimin A."/>
            <person name="Workman R."/>
            <person name="Fan Y."/>
            <person name="Pertea G."/>
            <person name="Grossman N."/>
            <person name="Wear M.P."/>
            <person name="Jia B."/>
            <person name="Miller H."/>
            <person name="Casadevall A."/>
            <person name="Timp W."/>
            <person name="Zhang S.X."/>
            <person name="Salzberg S.L."/>
        </authorList>
    </citation>
    <scope>NUCLEOTIDE SEQUENCE [LARGE SCALE GENOMIC DNA]</scope>
    <source>
        <strain evidence="3 4">JHH-5317</strain>
    </source>
</reference>
<dbReference type="Gene3D" id="3.40.50.300">
    <property type="entry name" value="P-loop containing nucleotide triphosphate hydrolases"/>
    <property type="match status" value="1"/>
</dbReference>
<dbReference type="GO" id="GO:0005524">
    <property type="term" value="F:ATP binding"/>
    <property type="evidence" value="ECO:0007669"/>
    <property type="project" value="InterPro"/>
</dbReference>
<dbReference type="GO" id="GO:1990275">
    <property type="term" value="F:preribosome binding"/>
    <property type="evidence" value="ECO:0007669"/>
    <property type="project" value="TreeGrafter"/>
</dbReference>
<dbReference type="InterPro" id="IPR027417">
    <property type="entry name" value="P-loop_NTPase"/>
</dbReference>
<dbReference type="GO" id="GO:0016887">
    <property type="term" value="F:ATP hydrolysis activity"/>
    <property type="evidence" value="ECO:0007669"/>
    <property type="project" value="InterPro"/>
</dbReference>
<comment type="caution">
    <text evidence="3">The sequence shown here is derived from an EMBL/GenBank/DDBJ whole genome shotgun (WGS) entry which is preliminary data.</text>
</comment>
<evidence type="ECO:0000313" key="4">
    <source>
        <dbReference type="Proteomes" id="UP000233524"/>
    </source>
</evidence>
<dbReference type="InterPro" id="IPR003959">
    <property type="entry name" value="ATPase_AAA_core"/>
</dbReference>
<sequence>MGATPTPQPEMPSFYPFRPTTASSGFPDGAKSPPAAQATESDITSRRYFSNASGRRVNTACVVLETLHYQYPNLQIVVCPEYGCNLLAFAAAGHARAELIDNEAARFPESLKYKVYVPAERRLDDEEGKLGGWVDYGKFAYDWADNKFIVYLADGRDGSSSYPQVRNFYILAEDRTRAEALIMAAGKWSNEIQEEVWVFDQGNWQKSTELFKSIMKSSWDNVILEKEMKDAIISDHLTFFGSRESYAKLKVPWKRGLLYYGPPGNGKTISIKATMKMLWELKKPVITLYVRSLASYGGPEYSVQSIFRKARQLAPCYLVFEDLDTLISPMVRSYFLNEVDGLRSNDGIFMVGSTNHIDQLDPGISKRPSRFDRKYFFPDPDFKQRVAYCHFWQSKLADNKDIEFPDALCNAIADITEDFSFAYMQEAFVAALLAIARRNDGSEHIPSKEADARSTASMGGVTITEDLDDGWVGIVTVGDGELDELVLWVEIKKQVDILREGMEESA</sequence>
<keyword evidence="4" id="KW-1185">Reference proteome</keyword>
<dbReference type="STRING" id="41688.A0A2N3NDF9"/>
<evidence type="ECO:0000313" key="3">
    <source>
        <dbReference type="EMBL" id="PKS10392.1"/>
    </source>
</evidence>
<dbReference type="GO" id="GO:0005634">
    <property type="term" value="C:nucleus"/>
    <property type="evidence" value="ECO:0007669"/>
    <property type="project" value="TreeGrafter"/>
</dbReference>
<dbReference type="Pfam" id="PF00004">
    <property type="entry name" value="AAA"/>
    <property type="match status" value="1"/>
</dbReference>
<dbReference type="OrthoDB" id="2115716at2759"/>
<dbReference type="GO" id="GO:0003723">
    <property type="term" value="F:RNA binding"/>
    <property type="evidence" value="ECO:0007669"/>
    <property type="project" value="TreeGrafter"/>
</dbReference>
<dbReference type="CDD" id="cd19481">
    <property type="entry name" value="RecA-like_protease"/>
    <property type="match status" value="1"/>
</dbReference>
<dbReference type="EMBL" id="NLAX01000008">
    <property type="protein sequence ID" value="PKS10392.1"/>
    <property type="molecule type" value="Genomic_DNA"/>
</dbReference>
<feature type="compositionally biased region" description="Pro residues" evidence="1">
    <location>
        <begin position="1"/>
        <end position="10"/>
    </location>
</feature>